<dbReference type="AlphaFoldDB" id="A0A941F2F2"/>
<dbReference type="InterPro" id="IPR021246">
    <property type="entry name" value="DUF2797"/>
</dbReference>
<reference evidence="1" key="1">
    <citation type="journal article" date="2018" name="Int. J. Syst. Evol. Microbiol.">
        <title>Carboxylicivirga sediminis sp. nov., isolated from coastal sediment.</title>
        <authorList>
            <person name="Wang F.Q."/>
            <person name="Ren L.H."/>
            <person name="Zou R.J."/>
            <person name="Sun Y.Z."/>
            <person name="Liu X.J."/>
            <person name="Jiang F."/>
            <person name="Liu L.J."/>
        </authorList>
    </citation>
    <scope>NUCLEOTIDE SEQUENCE</scope>
    <source>
        <strain evidence="1">JR1</strain>
    </source>
</reference>
<sequence>MEAQGNLLKMKTSLVNGEVDYQLKLNDELINMNQLIGKSITLDYQHQINCIACGKKTSKSFSQGFCYNCFQTAPETEECVLKPEMCRAHLGEARDMAFAQSHCLIPHYVYLAVASGIKVGITRETQIPTRWIDQGAWKAVIVAKVPNRHIAGVVEVFLKDYFADKTNWRSMLKNEQARAIDIHAEKEKAIGLLPAELKQYVVNEEPVWELSYPVQTFPLKPQSLTFDKEASISGILKGIKGQYLLLDQDRVLNIRKHNGYLVKLTAE</sequence>
<reference evidence="1" key="2">
    <citation type="submission" date="2021-04" db="EMBL/GenBank/DDBJ databases">
        <authorList>
            <person name="Zhang T."/>
            <person name="Zhang Y."/>
            <person name="Lu D."/>
            <person name="Zuo D."/>
            <person name="Du Z."/>
        </authorList>
    </citation>
    <scope>NUCLEOTIDE SEQUENCE</scope>
    <source>
        <strain evidence="1">JR1</strain>
    </source>
</reference>
<dbReference type="EMBL" id="JAGTAR010000010">
    <property type="protein sequence ID" value="MBR8535536.1"/>
    <property type="molecule type" value="Genomic_DNA"/>
</dbReference>
<evidence type="ECO:0000313" key="2">
    <source>
        <dbReference type="Proteomes" id="UP000679220"/>
    </source>
</evidence>
<accession>A0A941F2F2</accession>
<evidence type="ECO:0000313" key="1">
    <source>
        <dbReference type="EMBL" id="MBR8535536.1"/>
    </source>
</evidence>
<comment type="caution">
    <text evidence="1">The sequence shown here is derived from an EMBL/GenBank/DDBJ whole genome shotgun (WGS) entry which is preliminary data.</text>
</comment>
<dbReference type="Proteomes" id="UP000679220">
    <property type="component" value="Unassembled WGS sequence"/>
</dbReference>
<gene>
    <name evidence="1" type="ORF">KDU71_08190</name>
</gene>
<dbReference type="Pfam" id="PF10977">
    <property type="entry name" value="DUF2797"/>
    <property type="match status" value="1"/>
</dbReference>
<proteinExistence type="predicted"/>
<name>A0A941F2F2_9BACT</name>
<keyword evidence="2" id="KW-1185">Reference proteome</keyword>
<protein>
    <submittedName>
        <fullName evidence="1">DUF2797 domain-containing protein</fullName>
    </submittedName>
</protein>
<organism evidence="1 2">
    <name type="scientific">Carboxylicivirga sediminis</name>
    <dbReference type="NCBI Taxonomy" id="2006564"/>
    <lineage>
        <taxon>Bacteria</taxon>
        <taxon>Pseudomonadati</taxon>
        <taxon>Bacteroidota</taxon>
        <taxon>Bacteroidia</taxon>
        <taxon>Marinilabiliales</taxon>
        <taxon>Marinilabiliaceae</taxon>
        <taxon>Carboxylicivirga</taxon>
    </lineage>
</organism>